<dbReference type="InterPro" id="IPR003338">
    <property type="entry name" value="CDC4_N-term_subdom"/>
</dbReference>
<dbReference type="Gene3D" id="2.40.40.20">
    <property type="match status" value="1"/>
</dbReference>
<sequence length="256" mass="28343">MELTVKPLNQKYANNGIAAIDTSVMDELNLDDGNYISLESNHDSDVLRVWPGYPEDKDRNIIRIDGQTRKSLNSSIDEKVEIFTANIQPAESITIAISENLNFRGNADEYFRSNLAGQAVESGKTVFVDTNLETGQAFPIHVVKTRPESHVVVTDATYIQFNNHSAEYWRNLDEKSRLGRSVHQLMNHVSTLLNSVTIPHSVVMFGIIVSLSTIVIGSSYALSIHGSASFLDWIGGIGPLMIVILSGITIYYQRSG</sequence>
<organism evidence="5 6">
    <name type="scientific">Halanaeroarchaeum sulfurireducens</name>
    <dbReference type="NCBI Taxonomy" id="1604004"/>
    <lineage>
        <taxon>Archaea</taxon>
        <taxon>Methanobacteriati</taxon>
        <taxon>Methanobacteriota</taxon>
        <taxon>Stenosarchaea group</taxon>
        <taxon>Halobacteria</taxon>
        <taxon>Halobacteriales</taxon>
        <taxon>Halobacteriaceae</taxon>
        <taxon>Halanaeroarchaeum</taxon>
    </lineage>
</organism>
<dbReference type="AlphaFoldDB" id="A0A0N9MHD8"/>
<dbReference type="Pfam" id="PF02359">
    <property type="entry name" value="CDC48_N"/>
    <property type="match status" value="1"/>
</dbReference>
<keyword evidence="1" id="KW-0547">Nucleotide-binding</keyword>
<evidence type="ECO:0000259" key="4">
    <source>
        <dbReference type="SMART" id="SM01073"/>
    </source>
</evidence>
<gene>
    <name evidence="5" type="ORF">HLASA_0695</name>
</gene>
<feature type="transmembrane region" description="Helical" evidence="3">
    <location>
        <begin position="233"/>
        <end position="252"/>
    </location>
</feature>
<evidence type="ECO:0000256" key="3">
    <source>
        <dbReference type="SAM" id="Phobius"/>
    </source>
</evidence>
<dbReference type="EMBL" id="CP011564">
    <property type="protein sequence ID" value="ALG81596.1"/>
    <property type="molecule type" value="Genomic_DNA"/>
</dbReference>
<dbReference type="InterPro" id="IPR009010">
    <property type="entry name" value="Asp_de-COase-like_dom_sf"/>
</dbReference>
<feature type="transmembrane region" description="Helical" evidence="3">
    <location>
        <begin position="202"/>
        <end position="221"/>
    </location>
</feature>
<protein>
    <recommendedName>
        <fullName evidence="4">CDC48 N-terminal subdomain domain-containing protein</fullName>
    </recommendedName>
</protein>
<keyword evidence="3" id="KW-0472">Membrane</keyword>
<dbReference type="InterPro" id="IPR004201">
    <property type="entry name" value="Cdc48_dom2"/>
</dbReference>
<evidence type="ECO:0000256" key="1">
    <source>
        <dbReference type="ARBA" id="ARBA00022741"/>
    </source>
</evidence>
<dbReference type="GeneID" id="31401142"/>
<dbReference type="FunFam" id="2.40.40.20:FF:000007">
    <property type="entry name" value="AAA family ATPase"/>
    <property type="match status" value="1"/>
</dbReference>
<dbReference type="InterPro" id="IPR029067">
    <property type="entry name" value="CDC48_domain_2-like_sf"/>
</dbReference>
<dbReference type="Gene3D" id="3.10.330.10">
    <property type="match status" value="1"/>
</dbReference>
<dbReference type="SMART" id="SM01073">
    <property type="entry name" value="CDC48_N"/>
    <property type="match status" value="1"/>
</dbReference>
<feature type="domain" description="CDC48 N-terminal subdomain" evidence="4">
    <location>
        <begin position="2"/>
        <end position="87"/>
    </location>
</feature>
<dbReference type="STRING" id="1604004.HLASA_0695"/>
<dbReference type="SUPFAM" id="SSF50692">
    <property type="entry name" value="ADC-like"/>
    <property type="match status" value="1"/>
</dbReference>
<proteinExistence type="predicted"/>
<evidence type="ECO:0000313" key="5">
    <source>
        <dbReference type="EMBL" id="ALG81596.1"/>
    </source>
</evidence>
<keyword evidence="3" id="KW-0812">Transmembrane</keyword>
<dbReference type="RefSeq" id="WP_079978760.1">
    <property type="nucleotide sequence ID" value="NZ_CP011564.1"/>
</dbReference>
<accession>A0A0N9MHD8</accession>
<evidence type="ECO:0000256" key="2">
    <source>
        <dbReference type="ARBA" id="ARBA00022840"/>
    </source>
</evidence>
<dbReference type="Proteomes" id="UP000060390">
    <property type="component" value="Chromosome"/>
</dbReference>
<reference evidence="5 6" key="2">
    <citation type="journal article" date="2016" name="Stand. Genomic Sci.">
        <title>Complete genome sequence of 'Halanaeroarchaeum sulfurireducens' M27-SA2, a sulfur-reducing and acetate-oxidizing haloarchaeon from the deep-sea hypersaline anoxic lake Medee.</title>
        <authorList>
            <person name="Messina E."/>
            <person name="Sorokin D.Y."/>
            <person name="Kublanov I.V."/>
            <person name="Toshchakov S."/>
            <person name="Lopatina A."/>
            <person name="Arcadi E."/>
            <person name="Smedile F."/>
            <person name="La Spada G."/>
            <person name="La Cono V."/>
            <person name="Yakimov M.M."/>
        </authorList>
    </citation>
    <scope>NUCLEOTIDE SEQUENCE [LARGE SCALE GENOMIC DNA]</scope>
    <source>
        <strain evidence="5 6">M27-SA2</strain>
    </source>
</reference>
<reference evidence="6" key="1">
    <citation type="submission" date="2015-05" db="EMBL/GenBank/DDBJ databases">
        <title>Complete genome sequence of Halanaeroarchaeum sulfurireducens type strain M27-SA2, a sulfate-reducer haloarchaeon from marine anoxic lake Medee.</title>
        <authorList>
            <person name="Messina E."/>
            <person name="Kublanov I.V."/>
            <person name="Toshchakov S."/>
            <person name="Arcadi E."/>
            <person name="La Spada G."/>
            <person name="La Cono V."/>
            <person name="Yakimov M.M."/>
        </authorList>
    </citation>
    <scope>NUCLEOTIDE SEQUENCE [LARGE SCALE GENOMIC DNA]</scope>
    <source>
        <strain evidence="6">M27-SA2</strain>
    </source>
</reference>
<dbReference type="Pfam" id="PF02933">
    <property type="entry name" value="CDC48_2"/>
    <property type="match status" value="1"/>
</dbReference>
<keyword evidence="3" id="KW-1133">Transmembrane helix</keyword>
<keyword evidence="2" id="KW-0067">ATP-binding</keyword>
<dbReference type="SUPFAM" id="SSF54585">
    <property type="entry name" value="Cdc48 domain 2-like"/>
    <property type="match status" value="1"/>
</dbReference>
<dbReference type="KEGG" id="hsf:HLASA_0695"/>
<evidence type="ECO:0000313" key="6">
    <source>
        <dbReference type="Proteomes" id="UP000060390"/>
    </source>
</evidence>
<dbReference type="GO" id="GO:0005524">
    <property type="term" value="F:ATP binding"/>
    <property type="evidence" value="ECO:0007669"/>
    <property type="project" value="UniProtKB-KW"/>
</dbReference>
<name>A0A0N9MHD8_9EURY</name>